<feature type="transmembrane region" description="Helical" evidence="1">
    <location>
        <begin position="218"/>
        <end position="235"/>
    </location>
</feature>
<feature type="transmembrane region" description="Helical" evidence="1">
    <location>
        <begin position="178"/>
        <end position="197"/>
    </location>
</feature>
<proteinExistence type="predicted"/>
<evidence type="ECO:0000313" key="3">
    <source>
        <dbReference type="EMBL" id="CAD9977017.1"/>
    </source>
</evidence>
<protein>
    <submittedName>
        <fullName evidence="3">Uncharacterized protein</fullName>
    </submittedName>
</protein>
<keyword evidence="1" id="KW-0812">Transmembrane</keyword>
<sequence length="402" mass="43191">MTILPRCRWMMTLLLAMAGGGVTPISASAVLAGRRHPMASQPFRIGWNRALQHWKNPPGGSVSLPGTPQDFRSSTVVDVRTRHVRGGKQAVRKPPALLKWAYAACGVAVTATWSTIVYTTIRSNQPVGMVMPSVQHGLFARFGALSAVPLMVASYTTLTQASSSWEELSSPTCRRQNLAWVTAGVGGALWVAFAPLITKIPGTEPLLSHQSYKGPLRAALMGAYASAAALSAAVWQRTALDPETRQKPWKWPQQVADGVTQSLVSLAPANVDNPVNVKYSLLATGFLFFTGFQLVGQHPATVIPSWTARRLARAFPAWTLLAAVTALDLKQATERGTLRTSSSAQTMSRGLRGFGATYLTARLCCLTLDPSFPGAYHGVIMVPGWAALAILMMGLTQRSDEP</sequence>
<feature type="transmembrane region" description="Helical" evidence="1">
    <location>
        <begin position="375"/>
        <end position="395"/>
    </location>
</feature>
<feature type="transmembrane region" description="Helical" evidence="1">
    <location>
        <begin position="138"/>
        <end position="158"/>
    </location>
</feature>
<name>A0A7S3DSZ2_9STRA</name>
<reference evidence="3" key="1">
    <citation type="submission" date="2021-01" db="EMBL/GenBank/DDBJ databases">
        <authorList>
            <person name="Corre E."/>
            <person name="Pelletier E."/>
            <person name="Niang G."/>
            <person name="Scheremetjew M."/>
            <person name="Finn R."/>
            <person name="Kale V."/>
            <person name="Holt S."/>
            <person name="Cochrane G."/>
            <person name="Meng A."/>
            <person name="Brown T."/>
            <person name="Cohen L."/>
        </authorList>
    </citation>
    <scope>NUCLEOTIDE SEQUENCE</scope>
    <source>
        <strain evidence="3">CCMP125</strain>
    </source>
</reference>
<keyword evidence="1" id="KW-1133">Transmembrane helix</keyword>
<organism evidence="3">
    <name type="scientific">Entomoneis paludosa</name>
    <dbReference type="NCBI Taxonomy" id="265537"/>
    <lineage>
        <taxon>Eukaryota</taxon>
        <taxon>Sar</taxon>
        <taxon>Stramenopiles</taxon>
        <taxon>Ochrophyta</taxon>
        <taxon>Bacillariophyta</taxon>
        <taxon>Bacillariophyceae</taxon>
        <taxon>Bacillariophycidae</taxon>
        <taxon>Entomoneidaceae</taxon>
        <taxon>Entomoneis</taxon>
    </lineage>
</organism>
<feature type="transmembrane region" description="Helical" evidence="1">
    <location>
        <begin position="100"/>
        <end position="118"/>
    </location>
</feature>
<evidence type="ECO:0000256" key="1">
    <source>
        <dbReference type="SAM" id="Phobius"/>
    </source>
</evidence>
<dbReference type="EMBL" id="HBHT01025536">
    <property type="protein sequence ID" value="CAD9977017.1"/>
    <property type="molecule type" value="Transcribed_RNA"/>
</dbReference>
<feature type="signal peptide" evidence="2">
    <location>
        <begin position="1"/>
        <end position="27"/>
    </location>
</feature>
<dbReference type="AlphaFoldDB" id="A0A7S3DSZ2"/>
<evidence type="ECO:0000256" key="2">
    <source>
        <dbReference type="SAM" id="SignalP"/>
    </source>
</evidence>
<feature type="chain" id="PRO_5031477904" evidence="2">
    <location>
        <begin position="28"/>
        <end position="402"/>
    </location>
</feature>
<accession>A0A7S3DSZ2</accession>
<gene>
    <name evidence="3" type="ORF">APAL1065_LOCUS17140</name>
</gene>
<keyword evidence="2" id="KW-0732">Signal</keyword>
<keyword evidence="1" id="KW-0472">Membrane</keyword>